<dbReference type="Gene3D" id="3.20.20.140">
    <property type="entry name" value="Metal-dependent hydrolases"/>
    <property type="match status" value="1"/>
</dbReference>
<accession>A0A9X6SRM2</accession>
<dbReference type="GO" id="GO:0016787">
    <property type="term" value="F:hydrolase activity"/>
    <property type="evidence" value="ECO:0007669"/>
    <property type="project" value="UniProtKB-KW"/>
</dbReference>
<organism evidence="1 2">
    <name type="scientific">Bacillus cereus</name>
    <dbReference type="NCBI Taxonomy" id="1396"/>
    <lineage>
        <taxon>Bacteria</taxon>
        <taxon>Bacillati</taxon>
        <taxon>Bacillota</taxon>
        <taxon>Bacilli</taxon>
        <taxon>Bacillales</taxon>
        <taxon>Bacillaceae</taxon>
        <taxon>Bacillus</taxon>
        <taxon>Bacillus cereus group</taxon>
    </lineage>
</organism>
<name>A0A9X6SRM2_BACCE</name>
<keyword evidence="1" id="KW-0378">Hydrolase</keyword>
<dbReference type="PANTHER" id="PTHR35563:SF2">
    <property type="entry name" value="BARREL METAL-DEPENDENT HYDROLASE, PUTATIVE (AFU_ORTHOLOGUE AFUA_1G16240)-RELATED"/>
    <property type="match status" value="1"/>
</dbReference>
<dbReference type="SUPFAM" id="SSF51556">
    <property type="entry name" value="Metallo-dependent hydrolases"/>
    <property type="match status" value="1"/>
</dbReference>
<sequence>MGGAIVSGSFQGFDQSYLVNALQMLGENFVGVTQLPYNTTDDEIIRLNKCGVRAIRFNVNRGGSEDISYLDYLARRVYELVNWHTELY</sequence>
<dbReference type="PANTHER" id="PTHR35563">
    <property type="entry name" value="BARREL METAL-DEPENDENT HYDROLASE, PUTATIVE (AFU_ORTHOLOGUE AFUA_1G16240)-RELATED"/>
    <property type="match status" value="1"/>
</dbReference>
<evidence type="ECO:0000313" key="1">
    <source>
        <dbReference type="EMBL" id="PDZ93751.1"/>
    </source>
</evidence>
<evidence type="ECO:0000313" key="2">
    <source>
        <dbReference type="Proteomes" id="UP000219922"/>
    </source>
</evidence>
<dbReference type="InterPro" id="IPR052358">
    <property type="entry name" value="Aro_Compnd_Degr_Hydrolases"/>
</dbReference>
<protein>
    <submittedName>
        <fullName evidence="1">2-pyrone-4,6-dicarboxylate hydrolase</fullName>
    </submittedName>
</protein>
<reference evidence="1 2" key="1">
    <citation type="submission" date="2017-09" db="EMBL/GenBank/DDBJ databases">
        <title>Large-scale bioinformatics analysis of Bacillus genomes uncovers conserved roles of natural products in bacterial physiology.</title>
        <authorList>
            <consortium name="Agbiome Team Llc"/>
            <person name="Bleich R.M."/>
            <person name="Grubbs K.J."/>
            <person name="Santa Maria K.C."/>
            <person name="Allen S.E."/>
            <person name="Farag S."/>
            <person name="Shank E.A."/>
            <person name="Bowers A."/>
        </authorList>
    </citation>
    <scope>NUCLEOTIDE SEQUENCE [LARGE SCALE GENOMIC DNA]</scope>
    <source>
        <strain evidence="1 2">AFS092789</strain>
    </source>
</reference>
<dbReference type="AlphaFoldDB" id="A0A9X6SRM2"/>
<dbReference type="InterPro" id="IPR032466">
    <property type="entry name" value="Metal_Hydrolase"/>
</dbReference>
<feature type="non-terminal residue" evidence="1">
    <location>
        <position position="88"/>
    </location>
</feature>
<dbReference type="Proteomes" id="UP000219922">
    <property type="component" value="Unassembled WGS sequence"/>
</dbReference>
<gene>
    <name evidence="1" type="ORF">CON36_37520</name>
</gene>
<dbReference type="EMBL" id="NVMX01000456">
    <property type="protein sequence ID" value="PDZ93751.1"/>
    <property type="molecule type" value="Genomic_DNA"/>
</dbReference>
<proteinExistence type="predicted"/>
<comment type="caution">
    <text evidence="1">The sequence shown here is derived from an EMBL/GenBank/DDBJ whole genome shotgun (WGS) entry which is preliminary data.</text>
</comment>